<evidence type="ECO:0000313" key="1">
    <source>
        <dbReference type="EMBL" id="MBB4949532.1"/>
    </source>
</evidence>
<proteinExistence type="predicted"/>
<organism evidence="1 2">
    <name type="scientific">Kitasatospora gansuensis</name>
    <dbReference type="NCBI Taxonomy" id="258050"/>
    <lineage>
        <taxon>Bacteria</taxon>
        <taxon>Bacillati</taxon>
        <taxon>Actinomycetota</taxon>
        <taxon>Actinomycetes</taxon>
        <taxon>Kitasatosporales</taxon>
        <taxon>Streptomycetaceae</taxon>
        <taxon>Kitasatospora</taxon>
    </lineage>
</organism>
<comment type="caution">
    <text evidence="1">The sequence shown here is derived from an EMBL/GenBank/DDBJ whole genome shotgun (WGS) entry which is preliminary data.</text>
</comment>
<dbReference type="RefSeq" id="WP_184919930.1">
    <property type="nucleotide sequence ID" value="NZ_JACHJR010000001.1"/>
</dbReference>
<dbReference type="Proteomes" id="UP000573327">
    <property type="component" value="Unassembled WGS sequence"/>
</dbReference>
<dbReference type="AlphaFoldDB" id="A0A7W7SFQ1"/>
<reference evidence="1 2" key="1">
    <citation type="submission" date="2020-08" db="EMBL/GenBank/DDBJ databases">
        <title>Sequencing the genomes of 1000 actinobacteria strains.</title>
        <authorList>
            <person name="Klenk H.-P."/>
        </authorList>
    </citation>
    <scope>NUCLEOTIDE SEQUENCE [LARGE SCALE GENOMIC DNA]</scope>
    <source>
        <strain evidence="1 2">DSM 44786</strain>
    </source>
</reference>
<gene>
    <name evidence="1" type="ORF">F4556_005067</name>
</gene>
<evidence type="ECO:0000313" key="2">
    <source>
        <dbReference type="Proteomes" id="UP000573327"/>
    </source>
</evidence>
<accession>A0A7W7SFQ1</accession>
<name>A0A7W7SFQ1_9ACTN</name>
<protein>
    <submittedName>
        <fullName evidence="1">Uncharacterized protein</fullName>
    </submittedName>
</protein>
<sequence>MGGQELAAIYDGPPRNTAQWLQRGSLDYEDAKIISGRAYWTLQFAVALGERFTRPKEPNMAVVEELLREQAPGRSLVSALAVHLADLPPIVGKQEFVAMIVDEDAMHGLPRLDHALKTGTFPAPDWKLSGSPLWLLDTALEGAARMNAAPKAKPLVIDAEVEKSLREGTYAGPGSVILTRGVAKKS</sequence>
<dbReference type="EMBL" id="JACHJR010000001">
    <property type="protein sequence ID" value="MBB4949532.1"/>
    <property type="molecule type" value="Genomic_DNA"/>
</dbReference>
<keyword evidence="2" id="KW-1185">Reference proteome</keyword>